<organism evidence="1">
    <name type="scientific">Ectopseudomonas oleovorans</name>
    <name type="common">Pseudomonas oleovorans</name>
    <dbReference type="NCBI Taxonomy" id="301"/>
    <lineage>
        <taxon>Bacteria</taxon>
        <taxon>Pseudomonadati</taxon>
        <taxon>Pseudomonadota</taxon>
        <taxon>Gammaproteobacteria</taxon>
        <taxon>Pseudomonadales</taxon>
        <taxon>Pseudomonadaceae</taxon>
        <taxon>Ectopseudomonas</taxon>
    </lineage>
</organism>
<protein>
    <submittedName>
        <fullName evidence="1">Uncharacterized protein</fullName>
    </submittedName>
</protein>
<proteinExistence type="predicted"/>
<name>A0A653B0U5_ECTOL</name>
<reference evidence="1" key="1">
    <citation type="submission" date="2018-11" db="EMBL/GenBank/DDBJ databases">
        <authorList>
            <consortium name="Genoscope - CEA"/>
            <person name="William W."/>
        </authorList>
    </citation>
    <scope>NUCLEOTIDE SEQUENCE [LARGE SCALE GENOMIC DNA]</scope>
    <source>
        <strain evidence="1">T9AD</strain>
    </source>
</reference>
<dbReference type="EMBL" id="LR130779">
    <property type="protein sequence ID" value="VDN61837.1"/>
    <property type="molecule type" value="Genomic_DNA"/>
</dbReference>
<dbReference type="AlphaFoldDB" id="A0A653B0U5"/>
<accession>A0A653B0U5</accession>
<sequence>MLLFDALNRTKREQRGAGLFIGQTGCFWPLLAVFCPSRPAANGHKQTFRVGHESVSVVPYLAFETGEHSFSLSFLEVNFRMHVSNHMQCLK</sequence>
<gene>
    <name evidence="1" type="ORF">POT9AD_0846</name>
</gene>
<evidence type="ECO:0000313" key="1">
    <source>
        <dbReference type="EMBL" id="VDN61837.1"/>
    </source>
</evidence>